<proteinExistence type="predicted"/>
<feature type="transmembrane region" description="Helical" evidence="7">
    <location>
        <begin position="41"/>
        <end position="59"/>
    </location>
</feature>
<feature type="transmembrane region" description="Helical" evidence="7">
    <location>
        <begin position="270"/>
        <end position="291"/>
    </location>
</feature>
<dbReference type="GO" id="GO:0016020">
    <property type="term" value="C:membrane"/>
    <property type="evidence" value="ECO:0007669"/>
    <property type="project" value="UniProtKB-SubCell"/>
</dbReference>
<dbReference type="FunFam" id="1.20.1250.20:FF:000034">
    <property type="entry name" value="MFS general substrate transporter"/>
    <property type="match status" value="1"/>
</dbReference>
<evidence type="ECO:0000313" key="10">
    <source>
        <dbReference type="Proteomes" id="UP000184383"/>
    </source>
</evidence>
<feature type="transmembrane region" description="Helical" evidence="7">
    <location>
        <begin position="428"/>
        <end position="448"/>
    </location>
</feature>
<feature type="transmembrane region" description="Helical" evidence="7">
    <location>
        <begin position="132"/>
        <end position="155"/>
    </location>
</feature>
<evidence type="ECO:0000256" key="5">
    <source>
        <dbReference type="ARBA" id="ARBA00023136"/>
    </source>
</evidence>
<name>A0A1L9RNF5_ASPWE</name>
<evidence type="ECO:0000256" key="2">
    <source>
        <dbReference type="ARBA" id="ARBA00022448"/>
    </source>
</evidence>
<dbReference type="OrthoDB" id="19923at2759"/>
<organism evidence="9 10">
    <name type="scientific">Aspergillus wentii DTO 134E9</name>
    <dbReference type="NCBI Taxonomy" id="1073089"/>
    <lineage>
        <taxon>Eukaryota</taxon>
        <taxon>Fungi</taxon>
        <taxon>Dikarya</taxon>
        <taxon>Ascomycota</taxon>
        <taxon>Pezizomycotina</taxon>
        <taxon>Eurotiomycetes</taxon>
        <taxon>Eurotiomycetidae</taxon>
        <taxon>Eurotiales</taxon>
        <taxon>Aspergillaceae</taxon>
        <taxon>Aspergillus</taxon>
        <taxon>Aspergillus subgen. Cremei</taxon>
    </lineage>
</organism>
<feature type="transmembrane region" description="Helical" evidence="7">
    <location>
        <begin position="79"/>
        <end position="100"/>
    </location>
</feature>
<reference evidence="10" key="1">
    <citation type="journal article" date="2017" name="Genome Biol.">
        <title>Comparative genomics reveals high biological diversity and specific adaptations in the industrially and medically important fungal genus Aspergillus.</title>
        <authorList>
            <person name="de Vries R.P."/>
            <person name="Riley R."/>
            <person name="Wiebenga A."/>
            <person name="Aguilar-Osorio G."/>
            <person name="Amillis S."/>
            <person name="Uchima C.A."/>
            <person name="Anderluh G."/>
            <person name="Asadollahi M."/>
            <person name="Askin M."/>
            <person name="Barry K."/>
            <person name="Battaglia E."/>
            <person name="Bayram O."/>
            <person name="Benocci T."/>
            <person name="Braus-Stromeyer S.A."/>
            <person name="Caldana C."/>
            <person name="Canovas D."/>
            <person name="Cerqueira G.C."/>
            <person name="Chen F."/>
            <person name="Chen W."/>
            <person name="Choi C."/>
            <person name="Clum A."/>
            <person name="Dos Santos R.A."/>
            <person name="Damasio A.R."/>
            <person name="Diallinas G."/>
            <person name="Emri T."/>
            <person name="Fekete E."/>
            <person name="Flipphi M."/>
            <person name="Freyberg S."/>
            <person name="Gallo A."/>
            <person name="Gournas C."/>
            <person name="Habgood R."/>
            <person name="Hainaut M."/>
            <person name="Harispe M.L."/>
            <person name="Henrissat B."/>
            <person name="Hilden K.S."/>
            <person name="Hope R."/>
            <person name="Hossain A."/>
            <person name="Karabika E."/>
            <person name="Karaffa L."/>
            <person name="Karanyi Z."/>
            <person name="Krasevec N."/>
            <person name="Kuo A."/>
            <person name="Kusch H."/>
            <person name="LaButti K."/>
            <person name="Lagendijk E.L."/>
            <person name="Lapidus A."/>
            <person name="Levasseur A."/>
            <person name="Lindquist E."/>
            <person name="Lipzen A."/>
            <person name="Logrieco A.F."/>
            <person name="MacCabe A."/>
            <person name="Maekelae M.R."/>
            <person name="Malavazi I."/>
            <person name="Melin P."/>
            <person name="Meyer V."/>
            <person name="Mielnichuk N."/>
            <person name="Miskei M."/>
            <person name="Molnar A.P."/>
            <person name="Mule G."/>
            <person name="Ngan C.Y."/>
            <person name="Orejas M."/>
            <person name="Orosz E."/>
            <person name="Ouedraogo J.P."/>
            <person name="Overkamp K.M."/>
            <person name="Park H.-S."/>
            <person name="Perrone G."/>
            <person name="Piumi F."/>
            <person name="Punt P.J."/>
            <person name="Ram A.F."/>
            <person name="Ramon A."/>
            <person name="Rauscher S."/>
            <person name="Record E."/>
            <person name="Riano-Pachon D.M."/>
            <person name="Robert V."/>
            <person name="Roehrig J."/>
            <person name="Ruller R."/>
            <person name="Salamov A."/>
            <person name="Salih N.S."/>
            <person name="Samson R.A."/>
            <person name="Sandor E."/>
            <person name="Sanguinetti M."/>
            <person name="Schuetze T."/>
            <person name="Sepcic K."/>
            <person name="Shelest E."/>
            <person name="Sherlock G."/>
            <person name="Sophianopoulou V."/>
            <person name="Squina F.M."/>
            <person name="Sun H."/>
            <person name="Susca A."/>
            <person name="Todd R.B."/>
            <person name="Tsang A."/>
            <person name="Unkles S.E."/>
            <person name="van de Wiele N."/>
            <person name="van Rossen-Uffink D."/>
            <person name="Oliveira J.V."/>
            <person name="Vesth T.C."/>
            <person name="Visser J."/>
            <person name="Yu J.-H."/>
            <person name="Zhou M."/>
            <person name="Andersen M.R."/>
            <person name="Archer D.B."/>
            <person name="Baker S.E."/>
            <person name="Benoit I."/>
            <person name="Brakhage A.A."/>
            <person name="Braus G.H."/>
            <person name="Fischer R."/>
            <person name="Frisvad J.C."/>
            <person name="Goldman G.H."/>
            <person name="Houbraken J."/>
            <person name="Oakley B."/>
            <person name="Pocsi I."/>
            <person name="Scazzocchio C."/>
            <person name="Seiboth B."/>
            <person name="vanKuyk P.A."/>
            <person name="Wortman J."/>
            <person name="Dyer P.S."/>
            <person name="Grigoriev I.V."/>
        </authorList>
    </citation>
    <scope>NUCLEOTIDE SEQUENCE [LARGE SCALE GENOMIC DNA]</scope>
    <source>
        <strain evidence="10">DTO 134E9</strain>
    </source>
</reference>
<dbReference type="GeneID" id="63746394"/>
<feature type="transmembrane region" description="Helical" evidence="7">
    <location>
        <begin position="334"/>
        <end position="352"/>
    </location>
</feature>
<dbReference type="EMBL" id="KV878211">
    <property type="protein sequence ID" value="OJJ36432.1"/>
    <property type="molecule type" value="Genomic_DNA"/>
</dbReference>
<protein>
    <recommendedName>
        <fullName evidence="8">Major facilitator superfamily (MFS) profile domain-containing protein</fullName>
    </recommendedName>
</protein>
<dbReference type="PANTHER" id="PTHR43791:SF52">
    <property type="entry name" value="TRANSPORTER, PUTATIVE (AFU_ORTHOLOGUE AFUA_1G11820)-RELATED"/>
    <property type="match status" value="1"/>
</dbReference>
<dbReference type="AlphaFoldDB" id="A0A1L9RNF5"/>
<dbReference type="InterPro" id="IPR011701">
    <property type="entry name" value="MFS"/>
</dbReference>
<dbReference type="PANTHER" id="PTHR43791">
    <property type="entry name" value="PERMEASE-RELATED"/>
    <property type="match status" value="1"/>
</dbReference>
<feature type="domain" description="Major facilitator superfamily (MFS) profile" evidence="8">
    <location>
        <begin position="41"/>
        <end position="456"/>
    </location>
</feature>
<dbReference type="Proteomes" id="UP000184383">
    <property type="component" value="Unassembled WGS sequence"/>
</dbReference>
<dbReference type="VEuPathDB" id="FungiDB:ASPWEDRAFT_169952"/>
<dbReference type="InterPro" id="IPR036259">
    <property type="entry name" value="MFS_trans_sf"/>
</dbReference>
<sequence length="486" mass="54510">MDSDIKPETENSHIEDSDGKEPQVLDPRDERRVIRKCDSHVVPVLMVLYLLAFLDRINIGNARLQGLEGDLNMDGSDYNIALFIFFIPYILFEVPCNMIMKRIAPSTWISSIMVLWGIVTVCQGFVQNRGGLIACRFLIGVFEAGFLPGCVYLISMYYKRYELQWRLNLFFSASILSGAVSGLLAYGLSYMDGIRGYSSWRWIFILEGIATVVIAAIAKLFIVDWPETARFLSEADREILLVRLKTDQQRYRMDRLNKTAVRHILGDGKIYLGTLMYLGVLNTGYAASFFMPSILKDMGWTSLMAQVMSVPIYIAAAVMTLLSALLSDYLRHRFAFALSGCLVATIGYAILLGQQSVPTGAKYFALYAITGGGYVAQPILIGWLSNNLSGHYKQAIASAFQIGFGNYGGLVASNIFLSSEAPLYRTGYGTSLGLIWVCGFSCIAFFFMMRRENRLRDQGKRDHLLVLDQEEVDNLGDGHPHFRFSF</sequence>
<accession>A0A1L9RNF5</accession>
<dbReference type="PROSITE" id="PS50850">
    <property type="entry name" value="MFS"/>
    <property type="match status" value="1"/>
</dbReference>
<evidence type="ECO:0000259" key="8">
    <source>
        <dbReference type="PROSITE" id="PS50850"/>
    </source>
</evidence>
<feature type="transmembrane region" description="Helical" evidence="7">
    <location>
        <begin position="364"/>
        <end position="384"/>
    </location>
</feature>
<feature type="transmembrane region" description="Helical" evidence="7">
    <location>
        <begin position="107"/>
        <end position="126"/>
    </location>
</feature>
<evidence type="ECO:0000256" key="4">
    <source>
        <dbReference type="ARBA" id="ARBA00022989"/>
    </source>
</evidence>
<evidence type="ECO:0000256" key="1">
    <source>
        <dbReference type="ARBA" id="ARBA00004141"/>
    </source>
</evidence>
<dbReference type="RefSeq" id="XP_040690108.1">
    <property type="nucleotide sequence ID" value="XM_040830546.1"/>
</dbReference>
<evidence type="ECO:0000256" key="7">
    <source>
        <dbReference type="SAM" id="Phobius"/>
    </source>
</evidence>
<feature type="transmembrane region" description="Helical" evidence="7">
    <location>
        <begin position="200"/>
        <end position="222"/>
    </location>
</feature>
<feature type="transmembrane region" description="Helical" evidence="7">
    <location>
        <begin position="303"/>
        <end position="322"/>
    </location>
</feature>
<evidence type="ECO:0000256" key="6">
    <source>
        <dbReference type="SAM" id="MobiDB-lite"/>
    </source>
</evidence>
<dbReference type="FunFam" id="1.20.1250.20:FF:000068">
    <property type="entry name" value="MFS general substrate transporter"/>
    <property type="match status" value="1"/>
</dbReference>
<comment type="subcellular location">
    <subcellularLocation>
        <location evidence="1">Membrane</location>
        <topology evidence="1">Multi-pass membrane protein</topology>
    </subcellularLocation>
</comment>
<dbReference type="GO" id="GO:0022857">
    <property type="term" value="F:transmembrane transporter activity"/>
    <property type="evidence" value="ECO:0007669"/>
    <property type="project" value="InterPro"/>
</dbReference>
<dbReference type="Pfam" id="PF07690">
    <property type="entry name" value="MFS_1"/>
    <property type="match status" value="1"/>
</dbReference>
<dbReference type="InterPro" id="IPR020846">
    <property type="entry name" value="MFS_dom"/>
</dbReference>
<keyword evidence="5 7" id="KW-0472">Membrane</keyword>
<dbReference type="SUPFAM" id="SSF103473">
    <property type="entry name" value="MFS general substrate transporter"/>
    <property type="match status" value="1"/>
</dbReference>
<keyword evidence="10" id="KW-1185">Reference proteome</keyword>
<gene>
    <name evidence="9" type="ORF">ASPWEDRAFT_169952</name>
</gene>
<evidence type="ECO:0000313" key="9">
    <source>
        <dbReference type="EMBL" id="OJJ36432.1"/>
    </source>
</evidence>
<feature type="transmembrane region" description="Helical" evidence="7">
    <location>
        <begin position="167"/>
        <end position="188"/>
    </location>
</feature>
<keyword evidence="4 7" id="KW-1133">Transmembrane helix</keyword>
<feature type="transmembrane region" description="Helical" evidence="7">
    <location>
        <begin position="396"/>
        <end position="416"/>
    </location>
</feature>
<keyword evidence="2" id="KW-0813">Transport</keyword>
<feature type="region of interest" description="Disordered" evidence="6">
    <location>
        <begin position="1"/>
        <end position="25"/>
    </location>
</feature>
<evidence type="ECO:0000256" key="3">
    <source>
        <dbReference type="ARBA" id="ARBA00022692"/>
    </source>
</evidence>
<keyword evidence="3 7" id="KW-0812">Transmembrane</keyword>
<dbReference type="Gene3D" id="1.20.1250.20">
    <property type="entry name" value="MFS general substrate transporter like domains"/>
    <property type="match status" value="2"/>
</dbReference>